<gene>
    <name evidence="2" type="ORF">CLUMA_CG011665</name>
</gene>
<name>A0A1J1IDE2_9DIPT</name>
<dbReference type="Proteomes" id="UP000183832">
    <property type="component" value="Unassembled WGS sequence"/>
</dbReference>
<keyword evidence="1" id="KW-0812">Transmembrane</keyword>
<dbReference type="AlphaFoldDB" id="A0A1J1IDE2"/>
<keyword evidence="1" id="KW-1133">Transmembrane helix</keyword>
<reference evidence="2 3" key="1">
    <citation type="submission" date="2015-04" db="EMBL/GenBank/DDBJ databases">
        <authorList>
            <person name="Syromyatnikov M.Y."/>
            <person name="Popov V.N."/>
        </authorList>
    </citation>
    <scope>NUCLEOTIDE SEQUENCE [LARGE SCALE GENOMIC DNA]</scope>
</reference>
<sequence>MKKSIKPSLLFPFYIPVLKVLRLSEGGFVTYIQISPGLITFEIFTLFLALFSLSPFLELLS</sequence>
<evidence type="ECO:0000313" key="2">
    <source>
        <dbReference type="EMBL" id="CRK98303.1"/>
    </source>
</evidence>
<evidence type="ECO:0000256" key="1">
    <source>
        <dbReference type="SAM" id="Phobius"/>
    </source>
</evidence>
<dbReference type="EMBL" id="CVRI01000047">
    <property type="protein sequence ID" value="CRK98303.1"/>
    <property type="molecule type" value="Genomic_DNA"/>
</dbReference>
<protein>
    <submittedName>
        <fullName evidence="2">CLUMA_CG011665, isoform A</fullName>
    </submittedName>
</protein>
<keyword evidence="3" id="KW-1185">Reference proteome</keyword>
<proteinExistence type="predicted"/>
<organism evidence="2 3">
    <name type="scientific">Clunio marinus</name>
    <dbReference type="NCBI Taxonomy" id="568069"/>
    <lineage>
        <taxon>Eukaryota</taxon>
        <taxon>Metazoa</taxon>
        <taxon>Ecdysozoa</taxon>
        <taxon>Arthropoda</taxon>
        <taxon>Hexapoda</taxon>
        <taxon>Insecta</taxon>
        <taxon>Pterygota</taxon>
        <taxon>Neoptera</taxon>
        <taxon>Endopterygota</taxon>
        <taxon>Diptera</taxon>
        <taxon>Nematocera</taxon>
        <taxon>Chironomoidea</taxon>
        <taxon>Chironomidae</taxon>
        <taxon>Clunio</taxon>
    </lineage>
</organism>
<accession>A0A1J1IDE2</accession>
<feature type="transmembrane region" description="Helical" evidence="1">
    <location>
        <begin position="38"/>
        <end position="60"/>
    </location>
</feature>
<evidence type="ECO:0000313" key="3">
    <source>
        <dbReference type="Proteomes" id="UP000183832"/>
    </source>
</evidence>
<keyword evidence="1" id="KW-0472">Membrane</keyword>